<evidence type="ECO:0000313" key="2">
    <source>
        <dbReference type="EMBL" id="KAF4666062.1"/>
    </source>
</evidence>
<feature type="region of interest" description="Disordered" evidence="1">
    <location>
        <begin position="1"/>
        <end position="20"/>
    </location>
</feature>
<keyword evidence="3" id="KW-1185">Reference proteome</keyword>
<feature type="compositionally biased region" description="Basic and acidic residues" evidence="1">
    <location>
        <begin position="7"/>
        <end position="18"/>
    </location>
</feature>
<organism evidence="2 3">
    <name type="scientific">Perkinsus chesapeaki</name>
    <name type="common">Clam parasite</name>
    <name type="synonym">Perkinsus andrewsi</name>
    <dbReference type="NCBI Taxonomy" id="330153"/>
    <lineage>
        <taxon>Eukaryota</taxon>
        <taxon>Sar</taxon>
        <taxon>Alveolata</taxon>
        <taxon>Perkinsozoa</taxon>
        <taxon>Perkinsea</taxon>
        <taxon>Perkinsida</taxon>
        <taxon>Perkinsidae</taxon>
        <taxon>Perkinsus</taxon>
    </lineage>
</organism>
<sequence>MLTRPVLSERRPRARSYEDGLGNTKLTYLMNTTPMKEKSYQDRGESERVKRFLSRMEQQKDISARKMEALRRNAEPCYQFTPNKGRRKSCGATSLYDRGKEIIKEREGRLEQRRRELELERLEQCTFRPQTSRLRPTEISRVTPSSWCGGGTTSVLRSTRYSDKNRYSRYEAFNAEDNEVREHTVSPITIDGDSMVGSIDLNNRIEELEAIALTDRSLSVYPESDRDQSEAAVIDFILLADDDEPPQRVHRGLSNKWITERHSRIPQFKCVSELSDFLVDNA</sequence>
<dbReference type="Proteomes" id="UP000591131">
    <property type="component" value="Unassembled WGS sequence"/>
</dbReference>
<evidence type="ECO:0000313" key="3">
    <source>
        <dbReference type="Proteomes" id="UP000591131"/>
    </source>
</evidence>
<name>A0A7J6M3D6_PERCH</name>
<protein>
    <submittedName>
        <fullName evidence="2">Uncharacterized protein</fullName>
    </submittedName>
</protein>
<proteinExistence type="predicted"/>
<dbReference type="AlphaFoldDB" id="A0A7J6M3D6"/>
<dbReference type="OrthoDB" id="10619254at2759"/>
<reference evidence="2 3" key="1">
    <citation type="submission" date="2020-04" db="EMBL/GenBank/DDBJ databases">
        <title>Perkinsus chesapeaki whole genome sequence.</title>
        <authorList>
            <person name="Bogema D.R."/>
        </authorList>
    </citation>
    <scope>NUCLEOTIDE SEQUENCE [LARGE SCALE GENOMIC DNA]</scope>
    <source>
        <strain evidence="2">ATCC PRA-425</strain>
    </source>
</reference>
<accession>A0A7J6M3D6</accession>
<evidence type="ECO:0000256" key="1">
    <source>
        <dbReference type="SAM" id="MobiDB-lite"/>
    </source>
</evidence>
<dbReference type="EMBL" id="JAAPAO010000244">
    <property type="protein sequence ID" value="KAF4666062.1"/>
    <property type="molecule type" value="Genomic_DNA"/>
</dbReference>
<gene>
    <name evidence="2" type="ORF">FOL47_004284</name>
</gene>
<comment type="caution">
    <text evidence="2">The sequence shown here is derived from an EMBL/GenBank/DDBJ whole genome shotgun (WGS) entry which is preliminary data.</text>
</comment>